<evidence type="ECO:0000256" key="2">
    <source>
        <dbReference type="SAM" id="Phobius"/>
    </source>
</evidence>
<gene>
    <name evidence="3" type="ordered locus">Mzhil_0071</name>
</gene>
<dbReference type="AlphaFoldDB" id="F7XMT5"/>
<protein>
    <submittedName>
        <fullName evidence="3">Uncharacterized protein</fullName>
    </submittedName>
</protein>
<reference evidence="3 4" key="1">
    <citation type="submission" date="2010-07" db="EMBL/GenBank/DDBJ databases">
        <title>The complete genome of Methanosalsum zhilinae DSM 4017.</title>
        <authorList>
            <consortium name="US DOE Joint Genome Institute (JGI-PGF)"/>
            <person name="Lucas S."/>
            <person name="Copeland A."/>
            <person name="Lapidus A."/>
            <person name="Glavina del Rio T."/>
            <person name="Dalin E."/>
            <person name="Tice H."/>
            <person name="Bruce D."/>
            <person name="Goodwin L."/>
            <person name="Pitluck S."/>
            <person name="Kyrpides N."/>
            <person name="Mavromatis K."/>
            <person name="Ovchinnikova G."/>
            <person name="Daligault H."/>
            <person name="Detter J.C."/>
            <person name="Han C."/>
            <person name="Tapia R."/>
            <person name="Larimer F."/>
            <person name="Land M."/>
            <person name="Hauser L."/>
            <person name="Markowitz V."/>
            <person name="Cheng J.-F."/>
            <person name="Hugenholtz P."/>
            <person name="Woyke T."/>
            <person name="Wu D."/>
            <person name="Spring S."/>
            <person name="Schueler E."/>
            <person name="Brambilla E."/>
            <person name="Klenk H.-P."/>
            <person name="Eisen J.A."/>
        </authorList>
    </citation>
    <scope>NUCLEOTIDE SEQUENCE [LARGE SCALE GENOMIC DNA]</scope>
    <source>
        <strain evidence="4">DSM 4017 / NBRC 107636 / OCM 62 / WeN5</strain>
    </source>
</reference>
<feature type="transmembrane region" description="Helical" evidence="2">
    <location>
        <begin position="42"/>
        <end position="63"/>
    </location>
</feature>
<dbReference type="KEGG" id="mzh:Mzhil_0071"/>
<evidence type="ECO:0000256" key="1">
    <source>
        <dbReference type="SAM" id="MobiDB-lite"/>
    </source>
</evidence>
<name>F7XMT5_METZD</name>
<keyword evidence="4" id="KW-1185">Reference proteome</keyword>
<evidence type="ECO:0000313" key="4">
    <source>
        <dbReference type="Proteomes" id="UP000006622"/>
    </source>
</evidence>
<feature type="transmembrane region" description="Helical" evidence="2">
    <location>
        <begin position="69"/>
        <end position="85"/>
    </location>
</feature>
<keyword evidence="2" id="KW-0812">Transmembrane</keyword>
<feature type="compositionally biased region" description="Basic and acidic residues" evidence="1">
    <location>
        <begin position="10"/>
        <end position="37"/>
    </location>
</feature>
<sequence>MKNKKKSRPSKKEDAENKDQKDPLQIKEKTPEERKQSHIEGVIKTAVASVIGIIAGIAAYFALGSALDTPWYSVIIIVAILAFYLQRAVLPVIKIDTKQFGLKDWLYVEFLVLDFFLVTWILMLN</sequence>
<dbReference type="Pfam" id="PF19094">
    <property type="entry name" value="EMC6_arch"/>
    <property type="match status" value="1"/>
</dbReference>
<organism evidence="3 4">
    <name type="scientific">Methanosalsum zhilinae (strain DSM 4017 / NBRC 107636 / OCM 62 / WeN5)</name>
    <name type="common">Methanohalophilus zhilinae</name>
    <dbReference type="NCBI Taxonomy" id="679901"/>
    <lineage>
        <taxon>Archaea</taxon>
        <taxon>Methanobacteriati</taxon>
        <taxon>Methanobacteriota</taxon>
        <taxon>Stenosarchaea group</taxon>
        <taxon>Methanomicrobia</taxon>
        <taxon>Methanosarcinales</taxon>
        <taxon>Methanosarcinaceae</taxon>
        <taxon>Methanosalsum</taxon>
    </lineage>
</organism>
<proteinExistence type="predicted"/>
<accession>F7XMT5</accession>
<keyword evidence="2" id="KW-1133">Transmembrane helix</keyword>
<feature type="region of interest" description="Disordered" evidence="1">
    <location>
        <begin position="1"/>
        <end position="37"/>
    </location>
</feature>
<dbReference type="EMBL" id="CP002101">
    <property type="protein sequence ID" value="AEH59952.1"/>
    <property type="molecule type" value="Genomic_DNA"/>
</dbReference>
<dbReference type="Proteomes" id="UP000006622">
    <property type="component" value="Chromosome"/>
</dbReference>
<dbReference type="GeneID" id="10821663"/>
<dbReference type="STRING" id="679901.Mzhil_0071"/>
<evidence type="ECO:0000313" key="3">
    <source>
        <dbReference type="EMBL" id="AEH59952.1"/>
    </source>
</evidence>
<dbReference type="InterPro" id="IPR043941">
    <property type="entry name" value="EMC6-arch"/>
</dbReference>
<feature type="transmembrane region" description="Helical" evidence="2">
    <location>
        <begin position="105"/>
        <end position="123"/>
    </location>
</feature>
<dbReference type="RefSeq" id="WP_013897391.1">
    <property type="nucleotide sequence ID" value="NC_015676.1"/>
</dbReference>
<dbReference type="HOGENOM" id="CLU_144574_0_0_2"/>
<keyword evidence="2" id="KW-0472">Membrane</keyword>